<name>A0A935C330_9FIRM</name>
<organism evidence="7 8">
    <name type="scientific">Ruminococcus difficilis</name>
    <dbReference type="NCBI Taxonomy" id="2763069"/>
    <lineage>
        <taxon>Bacteria</taxon>
        <taxon>Bacillati</taxon>
        <taxon>Bacillota</taxon>
        <taxon>Clostridia</taxon>
        <taxon>Eubacteriales</taxon>
        <taxon>Oscillospiraceae</taxon>
        <taxon>Ruminococcus</taxon>
    </lineage>
</organism>
<protein>
    <submittedName>
        <fullName evidence="7">Peptidoglycan DD-metalloendopeptidase family protein</fullName>
    </submittedName>
</protein>
<feature type="signal peptide" evidence="4">
    <location>
        <begin position="1"/>
        <end position="23"/>
    </location>
</feature>
<dbReference type="Proteomes" id="UP000633365">
    <property type="component" value="Unassembled WGS sequence"/>
</dbReference>
<dbReference type="RefSeq" id="WP_201428254.1">
    <property type="nucleotide sequence ID" value="NZ_JAEQMG010000142.1"/>
</dbReference>
<proteinExistence type="predicted"/>
<feature type="domain" description="Peptidoglycan hydrolase PcsB coiled-coil" evidence="6">
    <location>
        <begin position="96"/>
        <end position="166"/>
    </location>
</feature>
<feature type="region of interest" description="Disordered" evidence="3">
    <location>
        <begin position="247"/>
        <end position="291"/>
    </location>
</feature>
<evidence type="ECO:0000313" key="7">
    <source>
        <dbReference type="EMBL" id="MBK6089535.1"/>
    </source>
</evidence>
<keyword evidence="8" id="KW-1185">Reference proteome</keyword>
<accession>A0A935C330</accession>
<dbReference type="EMBL" id="JAEQMG010000142">
    <property type="protein sequence ID" value="MBK6089535.1"/>
    <property type="molecule type" value="Genomic_DNA"/>
</dbReference>
<dbReference type="PANTHER" id="PTHR21666">
    <property type="entry name" value="PEPTIDASE-RELATED"/>
    <property type="match status" value="1"/>
</dbReference>
<keyword evidence="1 4" id="KW-0732">Signal</keyword>
<feature type="chain" id="PRO_5036792100" evidence="4">
    <location>
        <begin position="24"/>
        <end position="426"/>
    </location>
</feature>
<evidence type="ECO:0000256" key="1">
    <source>
        <dbReference type="ARBA" id="ARBA00022729"/>
    </source>
</evidence>
<evidence type="ECO:0000259" key="6">
    <source>
        <dbReference type="Pfam" id="PF24568"/>
    </source>
</evidence>
<evidence type="ECO:0000256" key="4">
    <source>
        <dbReference type="SAM" id="SignalP"/>
    </source>
</evidence>
<feature type="compositionally biased region" description="Low complexity" evidence="3">
    <location>
        <begin position="247"/>
        <end position="279"/>
    </location>
</feature>
<dbReference type="InterPro" id="IPR050570">
    <property type="entry name" value="Cell_wall_metabolism_enzyme"/>
</dbReference>
<comment type="caution">
    <text evidence="7">The sequence shown here is derived from an EMBL/GenBank/DDBJ whole genome shotgun (WGS) entry which is preliminary data.</text>
</comment>
<dbReference type="InterPro" id="IPR057309">
    <property type="entry name" value="PcsB_CC"/>
</dbReference>
<dbReference type="SUPFAM" id="SSF51261">
    <property type="entry name" value="Duplicated hybrid motif"/>
    <property type="match status" value="1"/>
</dbReference>
<feature type="domain" description="M23ase beta-sheet core" evidence="5">
    <location>
        <begin position="314"/>
        <end position="422"/>
    </location>
</feature>
<feature type="coiled-coil region" evidence="2">
    <location>
        <begin position="26"/>
        <end position="113"/>
    </location>
</feature>
<evidence type="ECO:0000256" key="2">
    <source>
        <dbReference type="SAM" id="Coils"/>
    </source>
</evidence>
<dbReference type="PANTHER" id="PTHR21666:SF270">
    <property type="entry name" value="MUREIN HYDROLASE ACTIVATOR ENVC"/>
    <property type="match status" value="1"/>
</dbReference>
<evidence type="ECO:0000259" key="5">
    <source>
        <dbReference type="Pfam" id="PF01551"/>
    </source>
</evidence>
<dbReference type="AlphaFoldDB" id="A0A935C330"/>
<dbReference type="InterPro" id="IPR016047">
    <property type="entry name" value="M23ase_b-sheet_dom"/>
</dbReference>
<feature type="coiled-coil region" evidence="2">
    <location>
        <begin position="156"/>
        <end position="239"/>
    </location>
</feature>
<dbReference type="Gene3D" id="2.70.70.10">
    <property type="entry name" value="Glucose Permease (Domain IIA)"/>
    <property type="match status" value="1"/>
</dbReference>
<dbReference type="InterPro" id="IPR011055">
    <property type="entry name" value="Dup_hybrid_motif"/>
</dbReference>
<keyword evidence="2" id="KW-0175">Coiled coil</keyword>
<evidence type="ECO:0000256" key="3">
    <source>
        <dbReference type="SAM" id="MobiDB-lite"/>
    </source>
</evidence>
<gene>
    <name evidence="7" type="ORF">JKK62_12945</name>
</gene>
<dbReference type="Pfam" id="PF24568">
    <property type="entry name" value="CC_PcsB"/>
    <property type="match status" value="1"/>
</dbReference>
<dbReference type="GO" id="GO:0004222">
    <property type="term" value="F:metalloendopeptidase activity"/>
    <property type="evidence" value="ECO:0007669"/>
    <property type="project" value="TreeGrafter"/>
</dbReference>
<dbReference type="Pfam" id="PF01551">
    <property type="entry name" value="Peptidase_M23"/>
    <property type="match status" value="1"/>
</dbReference>
<reference evidence="7" key="1">
    <citation type="submission" date="2021-01" db="EMBL/GenBank/DDBJ databases">
        <title>Genome public.</title>
        <authorList>
            <person name="Liu C."/>
            <person name="Sun Q."/>
        </authorList>
    </citation>
    <scope>NUCLEOTIDE SEQUENCE</scope>
    <source>
        <strain evidence="7">M6</strain>
    </source>
</reference>
<sequence>MKKILAFILAATILIAGAISATATSISELESRQAELEAQKAEYQKQLNQSNAKVSEQQENVDAIVGQVESVTEEIQICYKKISLLDKDIAEKQKQIDAANKEIEENMDVLRQRIKTIYISGDVSSLEIILGAKDFSDFLDKLQLVEYVSNHDEALIKEVQKQLDAISAEKKALEDDKAAQEKEQASLEEHKSELNTLLEENKEILAGLQSQASDAQMNLNLSEEELSGLSAEIQEYYRKQREALAAQQAAANNSSSSSGSTSSDDSGSSSGGSDNTYSDPGAPTQIDSGGGWTWPTPGCHYLTSTFGEGRSYETHNAVDIGAPAGTPIYAANSGTVISSYSGCTHSSYGSNWCSCGGGYGNYIWILHDNGYETIYGHMISTAVSTGQHVSNGELIGYVGSTGWSTGPHLHFELRIGGVKSNPMNLY</sequence>
<evidence type="ECO:0000313" key="8">
    <source>
        <dbReference type="Proteomes" id="UP000633365"/>
    </source>
</evidence>
<dbReference type="CDD" id="cd12797">
    <property type="entry name" value="M23_peptidase"/>
    <property type="match status" value="1"/>
</dbReference>
<dbReference type="Gene3D" id="6.10.250.3150">
    <property type="match status" value="1"/>
</dbReference>